<comment type="caution">
    <text evidence="2">The sequence shown here is derived from an EMBL/GenBank/DDBJ whole genome shotgun (WGS) entry which is preliminary data.</text>
</comment>
<name>A0AAD7AET5_9AGAR</name>
<organism evidence="2 3">
    <name type="scientific">Mycena albidolilacea</name>
    <dbReference type="NCBI Taxonomy" id="1033008"/>
    <lineage>
        <taxon>Eukaryota</taxon>
        <taxon>Fungi</taxon>
        <taxon>Dikarya</taxon>
        <taxon>Basidiomycota</taxon>
        <taxon>Agaricomycotina</taxon>
        <taxon>Agaricomycetes</taxon>
        <taxon>Agaricomycetidae</taxon>
        <taxon>Agaricales</taxon>
        <taxon>Marasmiineae</taxon>
        <taxon>Mycenaceae</taxon>
        <taxon>Mycena</taxon>
    </lineage>
</organism>
<proteinExistence type="predicted"/>
<sequence>MSTLSSRAGHVTASDVDSQCDAPEPVVHHHAGNKLDTGRQSDTDTEFAQKKFARELADDAAQPVTLGLLSFKKCNMKASAAGKKVKFEPEKDDTTEARISLNLRLFRIKALHPIPTRPPPEKCDWTTRGKECDPATRVLPARPSSAGTQKNADVVDMANGEWLLYAKISSCGTSVSSRNQPVEILVDEGTKASKSTRKLE</sequence>
<accession>A0AAD7AET5</accession>
<dbReference type="AlphaFoldDB" id="A0AAD7AET5"/>
<reference evidence="2" key="1">
    <citation type="submission" date="2023-03" db="EMBL/GenBank/DDBJ databases">
        <title>Massive genome expansion in bonnet fungi (Mycena s.s.) driven by repeated elements and novel gene families across ecological guilds.</title>
        <authorList>
            <consortium name="Lawrence Berkeley National Laboratory"/>
            <person name="Harder C.B."/>
            <person name="Miyauchi S."/>
            <person name="Viragh M."/>
            <person name="Kuo A."/>
            <person name="Thoen E."/>
            <person name="Andreopoulos B."/>
            <person name="Lu D."/>
            <person name="Skrede I."/>
            <person name="Drula E."/>
            <person name="Henrissat B."/>
            <person name="Morin E."/>
            <person name="Kohler A."/>
            <person name="Barry K."/>
            <person name="LaButti K."/>
            <person name="Morin E."/>
            <person name="Salamov A."/>
            <person name="Lipzen A."/>
            <person name="Mereny Z."/>
            <person name="Hegedus B."/>
            <person name="Baldrian P."/>
            <person name="Stursova M."/>
            <person name="Weitz H."/>
            <person name="Taylor A."/>
            <person name="Grigoriev I.V."/>
            <person name="Nagy L.G."/>
            <person name="Martin F."/>
            <person name="Kauserud H."/>
        </authorList>
    </citation>
    <scope>NUCLEOTIDE SEQUENCE</scope>
    <source>
        <strain evidence="2">CBHHK002</strain>
    </source>
</reference>
<dbReference type="Proteomes" id="UP001218218">
    <property type="component" value="Unassembled WGS sequence"/>
</dbReference>
<feature type="compositionally biased region" description="Basic and acidic residues" evidence="1">
    <location>
        <begin position="36"/>
        <end position="45"/>
    </location>
</feature>
<keyword evidence="3" id="KW-1185">Reference proteome</keyword>
<dbReference type="EMBL" id="JARIHO010000008">
    <property type="protein sequence ID" value="KAJ7356801.1"/>
    <property type="molecule type" value="Genomic_DNA"/>
</dbReference>
<protein>
    <submittedName>
        <fullName evidence="2">Uncharacterized protein</fullName>
    </submittedName>
</protein>
<evidence type="ECO:0000313" key="2">
    <source>
        <dbReference type="EMBL" id="KAJ7356801.1"/>
    </source>
</evidence>
<evidence type="ECO:0000313" key="3">
    <source>
        <dbReference type="Proteomes" id="UP001218218"/>
    </source>
</evidence>
<evidence type="ECO:0000256" key="1">
    <source>
        <dbReference type="SAM" id="MobiDB-lite"/>
    </source>
</evidence>
<gene>
    <name evidence="2" type="ORF">DFH08DRAFT_932865</name>
</gene>
<feature type="region of interest" description="Disordered" evidence="1">
    <location>
        <begin position="1"/>
        <end position="45"/>
    </location>
</feature>